<sequence length="238" mass="26016">MSKQPAKSPREAVERVLAKAKEAPVEDQKNKDQQPKANEAVQKQGKPAEAPKPNEAGKPVEQQVTEQKPGQPAPTEGEPQATVEPGKQNRNEAPQRFHDVAKQEWANTPESVRAEVHRSISELENGLNKYRQSHEKYEAIREYDDMAMPEQVANAFESMGICSGPIGGEHRQTITIGRIDAVLRFTPDGIYRIDGRVIPVGDDPALSIDDRKFVSSVHSGTDNGISLGGAVLGVDVPE</sequence>
<evidence type="ECO:0000313" key="2">
    <source>
        <dbReference type="EMBL" id="MDL2333533.1"/>
    </source>
</evidence>
<evidence type="ECO:0000256" key="1">
    <source>
        <dbReference type="SAM" id="MobiDB-lite"/>
    </source>
</evidence>
<protein>
    <submittedName>
        <fullName evidence="2">Uncharacterized protein</fullName>
    </submittedName>
</protein>
<dbReference type="RefSeq" id="WP_285520489.1">
    <property type="nucleotide sequence ID" value="NZ_JARQXC010000016.1"/>
</dbReference>
<comment type="caution">
    <text evidence="2">The sequence shown here is derived from an EMBL/GenBank/DDBJ whole genome shotgun (WGS) entry which is preliminary data.</text>
</comment>
<dbReference type="EMBL" id="JARQXC010000016">
    <property type="protein sequence ID" value="MDL2333533.1"/>
    <property type="molecule type" value="Genomic_DNA"/>
</dbReference>
<keyword evidence="3" id="KW-1185">Reference proteome</keyword>
<dbReference type="Proteomes" id="UP001171122">
    <property type="component" value="Unassembled WGS sequence"/>
</dbReference>
<reference evidence="2" key="1">
    <citation type="journal article" date="2023" name="Front. Microbiol.">
        <title>Isolation of Brucella inopinata from a White's tree frog (Litoria caerulea): pose exotic frogs a potential risk to human health?</title>
        <authorList>
            <person name="Scholz H.C."/>
            <person name="Heckers K.O."/>
            <person name="Appelt S."/>
            <person name="Geier-Doemling D."/>
            <person name="Schlegel P."/>
            <person name="Wattam A.R."/>
        </authorList>
    </citation>
    <scope>NUCLEOTIDE SEQUENCE</scope>
    <source>
        <strain evidence="2">FO700662</strain>
    </source>
</reference>
<feature type="region of interest" description="Disordered" evidence="1">
    <location>
        <begin position="1"/>
        <end position="90"/>
    </location>
</feature>
<organism evidence="2 3">
    <name type="scientific">Brucella inopinata</name>
    <dbReference type="NCBI Taxonomy" id="1218315"/>
    <lineage>
        <taxon>Bacteria</taxon>
        <taxon>Pseudomonadati</taxon>
        <taxon>Pseudomonadota</taxon>
        <taxon>Alphaproteobacteria</taxon>
        <taxon>Hyphomicrobiales</taxon>
        <taxon>Brucellaceae</taxon>
        <taxon>Brucella/Ochrobactrum group</taxon>
        <taxon>Brucella</taxon>
    </lineage>
</organism>
<name>A0AAW7BGH6_9HYPH</name>
<dbReference type="AlphaFoldDB" id="A0AAW7BGH6"/>
<accession>A0AAW7BGH6</accession>
<proteinExistence type="predicted"/>
<evidence type="ECO:0000313" key="3">
    <source>
        <dbReference type="Proteomes" id="UP001171122"/>
    </source>
</evidence>
<gene>
    <name evidence="2" type="ORF">P8A28_11430</name>
</gene>
<feature type="compositionally biased region" description="Basic and acidic residues" evidence="1">
    <location>
        <begin position="8"/>
        <end position="34"/>
    </location>
</feature>